<feature type="compositionally biased region" description="Low complexity" evidence="6">
    <location>
        <begin position="421"/>
        <end position="434"/>
    </location>
</feature>
<comment type="caution">
    <text evidence="9">The sequence shown here is derived from an EMBL/GenBank/DDBJ whole genome shotgun (WGS) entry which is preliminary data.</text>
</comment>
<dbReference type="InterPro" id="IPR044836">
    <property type="entry name" value="TOL_plant"/>
</dbReference>
<dbReference type="Gramene" id="PSAT_LOCUS12317_t1">
    <property type="protein sequence ID" value="CAL5192427.1"/>
    <property type="gene ID" value="PSAT_LOCUS12317"/>
</dbReference>
<dbReference type="FunFam" id="1.25.40.90:FF:000028">
    <property type="entry name" value="TOM1-like protein 2"/>
    <property type="match status" value="1"/>
</dbReference>
<proteinExistence type="inferred from homology"/>
<keyword evidence="10" id="KW-1185">Reference proteome</keyword>
<organism evidence="9 10">
    <name type="scientific">Pisum sativum</name>
    <name type="common">Garden pea</name>
    <name type="synonym">Lathyrus oleraceus</name>
    <dbReference type="NCBI Taxonomy" id="3888"/>
    <lineage>
        <taxon>Eukaryota</taxon>
        <taxon>Viridiplantae</taxon>
        <taxon>Streptophyta</taxon>
        <taxon>Embryophyta</taxon>
        <taxon>Tracheophyta</taxon>
        <taxon>Spermatophyta</taxon>
        <taxon>Magnoliopsida</taxon>
        <taxon>eudicotyledons</taxon>
        <taxon>Gunneridae</taxon>
        <taxon>Pentapetalae</taxon>
        <taxon>rosids</taxon>
        <taxon>fabids</taxon>
        <taxon>Fabales</taxon>
        <taxon>Fabaceae</taxon>
        <taxon>Papilionoideae</taxon>
        <taxon>50 kb inversion clade</taxon>
        <taxon>NPAAA clade</taxon>
        <taxon>Hologalegina</taxon>
        <taxon>IRL clade</taxon>
        <taxon>Fabeae</taxon>
        <taxon>Lathyrus</taxon>
    </lineage>
</organism>
<evidence type="ECO:0000256" key="1">
    <source>
        <dbReference type="ARBA" id="ARBA00004170"/>
    </source>
</evidence>
<evidence type="ECO:0000313" key="10">
    <source>
        <dbReference type="Proteomes" id="UP001058974"/>
    </source>
</evidence>
<gene>
    <name evidence="9" type="ORF">KIW84_034023</name>
</gene>
<dbReference type="OrthoDB" id="2018246at2759"/>
<comment type="subcellular location">
    <subcellularLocation>
        <location evidence="1">Membrane</location>
        <topology evidence="1">Peripheral membrane protein</topology>
    </subcellularLocation>
</comment>
<evidence type="ECO:0000256" key="2">
    <source>
        <dbReference type="ARBA" id="ARBA00007708"/>
    </source>
</evidence>
<feature type="compositionally biased region" description="Low complexity" evidence="6">
    <location>
        <begin position="529"/>
        <end position="541"/>
    </location>
</feature>
<feature type="region of interest" description="Disordered" evidence="6">
    <location>
        <begin position="152"/>
        <end position="179"/>
    </location>
</feature>
<evidence type="ECO:0000313" key="9">
    <source>
        <dbReference type="EMBL" id="KAI5429245.1"/>
    </source>
</evidence>
<keyword evidence="5" id="KW-0472">Membrane</keyword>
<evidence type="ECO:0000256" key="6">
    <source>
        <dbReference type="SAM" id="MobiDB-lite"/>
    </source>
</evidence>
<feature type="compositionally biased region" description="Low complexity" evidence="6">
    <location>
        <begin position="554"/>
        <end position="603"/>
    </location>
</feature>
<feature type="region of interest" description="Disordered" evidence="6">
    <location>
        <begin position="421"/>
        <end position="457"/>
    </location>
</feature>
<dbReference type="PROSITE" id="PS50179">
    <property type="entry name" value="VHS"/>
    <property type="match status" value="1"/>
</dbReference>
<dbReference type="Pfam" id="PF00790">
    <property type="entry name" value="VHS"/>
    <property type="match status" value="1"/>
</dbReference>
<evidence type="ECO:0000259" key="7">
    <source>
        <dbReference type="PROSITE" id="PS50179"/>
    </source>
</evidence>
<dbReference type="Pfam" id="PF03127">
    <property type="entry name" value="GAT"/>
    <property type="match status" value="1"/>
</dbReference>
<dbReference type="EMBL" id="JAMSHJ010000003">
    <property type="protein sequence ID" value="KAI5429245.1"/>
    <property type="molecule type" value="Genomic_DNA"/>
</dbReference>
<dbReference type="Gene3D" id="1.25.40.90">
    <property type="match status" value="1"/>
</dbReference>
<dbReference type="Gramene" id="Psat03G0402300-T1">
    <property type="protein sequence ID" value="KAI5429245.1"/>
    <property type="gene ID" value="KIW84_034023"/>
</dbReference>
<feature type="region of interest" description="Disordered" evidence="6">
    <location>
        <begin position="640"/>
        <end position="684"/>
    </location>
</feature>
<dbReference type="GO" id="GO:0043328">
    <property type="term" value="P:protein transport to vacuole involved in ubiquitin-dependent protein catabolic process via the multivesicular body sorting pathway"/>
    <property type="evidence" value="ECO:0007669"/>
    <property type="project" value="InterPro"/>
</dbReference>
<dbReference type="PANTHER" id="PTHR45898">
    <property type="entry name" value="TOM1-LIKE PROTEIN"/>
    <property type="match status" value="1"/>
</dbReference>
<sequence>MMAGSSSSATVAVEKATSDLLMGPDWTMNIEICDSINSNHWQPKDVVKAVKKRIQHKSSKVQILALTLLETMVKNCGEYVHFQITDRNVLEEMIKIVRKKTNMQVRDKILILLDSWQEAFGGAGGKYPQYYWAYEELKRSGVSFPPRSADAAPIFTPPPTHPSIRNTQPGYGMPSSSSKTLDETMATEIESLSMSSLESMRHVLDLLSDMLQAVNPNDREAVKDEVIADLVDRCRTNQKKLMHLLTTTGDEELLGRGLELNDNIQSLLARHDAIASGTSFPIHGASPSSSTPVSPESVNQNEVKSSSPPESVSTPKASPSAAVYSETRVESDEEEEDEFAQIARRHSKIQSVTSKDSTVGSSENLGLLNTSSTTPYVPESSTSVPSNALALPDPPAPISTSSKDQDIIDLLSITLSLVPSSSSTATYAPSSAPSQVGMHQIPVPSSADGYSHSPQTYPGSLPFNSYVAPWAQQPQPKSEFQTQLPQQTYQSQNPQHIYQPHPQSTTPPSSQQVHAHYESEQVLHQHNRQPQSELPQSQLQNQHHHYSPHQHNEPQLSQYQPQQYPHLQRQPQPQLQIQSQHRPQHQPQQPMQIQSQQSQQQPQFPNQLGQYPARYPPPPWAATPGYANYQSHLSASNAISTSQGNNAAASHPPAQGVRPLQHTHSFPLPGVDPRGGNSGQRPFVPSYKLFEDLNVFGNSDGRVSGAPSNVSGTMGPGMVGGGRK</sequence>
<dbReference type="PROSITE" id="PS50909">
    <property type="entry name" value="GAT"/>
    <property type="match status" value="1"/>
</dbReference>
<feature type="domain" description="VHS" evidence="7">
    <location>
        <begin position="16"/>
        <end position="145"/>
    </location>
</feature>
<feature type="region of interest" description="Disordered" evidence="6">
    <location>
        <begin position="702"/>
        <end position="724"/>
    </location>
</feature>
<comment type="similarity">
    <text evidence="2">Belongs to the TOM1 family.</text>
</comment>
<dbReference type="PANTHER" id="PTHR45898:SF2">
    <property type="entry name" value="TOM1-LIKE PROTEIN 6"/>
    <property type="match status" value="1"/>
</dbReference>
<accession>A0A9D5B3V7</accession>
<evidence type="ECO:0000259" key="8">
    <source>
        <dbReference type="PROSITE" id="PS50909"/>
    </source>
</evidence>
<dbReference type="GO" id="GO:0043130">
    <property type="term" value="F:ubiquitin binding"/>
    <property type="evidence" value="ECO:0007669"/>
    <property type="project" value="InterPro"/>
</dbReference>
<protein>
    <submittedName>
        <fullName evidence="9">Uncharacterized protein</fullName>
    </submittedName>
</protein>
<feature type="region of interest" description="Disordered" evidence="6">
    <location>
        <begin position="279"/>
        <end position="402"/>
    </location>
</feature>
<feature type="compositionally biased region" description="Gly residues" evidence="6">
    <location>
        <begin position="714"/>
        <end position="724"/>
    </location>
</feature>
<feature type="compositionally biased region" description="Polar residues" evidence="6">
    <location>
        <begin position="349"/>
        <end position="386"/>
    </location>
</feature>
<dbReference type="AlphaFoldDB" id="A0A9D5B3V7"/>
<dbReference type="GO" id="GO:0005737">
    <property type="term" value="C:cytoplasm"/>
    <property type="evidence" value="ECO:0007669"/>
    <property type="project" value="UniProtKB-ARBA"/>
</dbReference>
<dbReference type="InterPro" id="IPR002014">
    <property type="entry name" value="VHS_dom"/>
</dbReference>
<dbReference type="InterPro" id="IPR004152">
    <property type="entry name" value="GAT_dom"/>
</dbReference>
<dbReference type="CDD" id="cd03561">
    <property type="entry name" value="VHS"/>
    <property type="match status" value="1"/>
</dbReference>
<feature type="compositionally biased region" description="Polar residues" evidence="6">
    <location>
        <begin position="163"/>
        <end position="179"/>
    </location>
</feature>
<dbReference type="SUPFAM" id="SSF48464">
    <property type="entry name" value="ENTH/VHS domain"/>
    <property type="match status" value="1"/>
</dbReference>
<keyword evidence="4" id="KW-0653">Protein transport</keyword>
<evidence type="ECO:0000256" key="3">
    <source>
        <dbReference type="ARBA" id="ARBA00022448"/>
    </source>
</evidence>
<dbReference type="InterPro" id="IPR008942">
    <property type="entry name" value="ENTH_VHS"/>
</dbReference>
<keyword evidence="3" id="KW-0813">Transport</keyword>
<dbReference type="InterPro" id="IPR038425">
    <property type="entry name" value="GAT_sf"/>
</dbReference>
<dbReference type="SMART" id="SM00288">
    <property type="entry name" value="VHS"/>
    <property type="match status" value="1"/>
</dbReference>
<dbReference type="Proteomes" id="UP001058974">
    <property type="component" value="Chromosome 3"/>
</dbReference>
<feature type="domain" description="GAT" evidence="8">
    <location>
        <begin position="188"/>
        <end position="276"/>
    </location>
</feature>
<dbReference type="GO" id="GO:0035091">
    <property type="term" value="F:phosphatidylinositol binding"/>
    <property type="evidence" value="ECO:0007669"/>
    <property type="project" value="InterPro"/>
</dbReference>
<feature type="compositionally biased region" description="Low complexity" evidence="6">
    <location>
        <begin position="286"/>
        <end position="316"/>
    </location>
</feature>
<dbReference type="GO" id="GO:0016020">
    <property type="term" value="C:membrane"/>
    <property type="evidence" value="ECO:0007669"/>
    <property type="project" value="UniProtKB-SubCell"/>
</dbReference>
<dbReference type="CDD" id="cd14231">
    <property type="entry name" value="GAT_GGA-like_plant"/>
    <property type="match status" value="1"/>
</dbReference>
<dbReference type="SUPFAM" id="SSF89009">
    <property type="entry name" value="GAT-like domain"/>
    <property type="match status" value="1"/>
</dbReference>
<evidence type="ECO:0000256" key="5">
    <source>
        <dbReference type="ARBA" id="ARBA00023136"/>
    </source>
</evidence>
<dbReference type="Gene3D" id="1.20.58.160">
    <property type="match status" value="1"/>
</dbReference>
<feature type="compositionally biased region" description="Low complexity" evidence="6">
    <location>
        <begin position="481"/>
        <end position="512"/>
    </location>
</feature>
<name>A0A9D5B3V7_PEA</name>
<reference evidence="9 10" key="1">
    <citation type="journal article" date="2022" name="Nat. Genet.">
        <title>Improved pea reference genome and pan-genome highlight genomic features and evolutionary characteristics.</title>
        <authorList>
            <person name="Yang T."/>
            <person name="Liu R."/>
            <person name="Luo Y."/>
            <person name="Hu S."/>
            <person name="Wang D."/>
            <person name="Wang C."/>
            <person name="Pandey M.K."/>
            <person name="Ge S."/>
            <person name="Xu Q."/>
            <person name="Li N."/>
            <person name="Li G."/>
            <person name="Huang Y."/>
            <person name="Saxena R.K."/>
            <person name="Ji Y."/>
            <person name="Li M."/>
            <person name="Yan X."/>
            <person name="He Y."/>
            <person name="Liu Y."/>
            <person name="Wang X."/>
            <person name="Xiang C."/>
            <person name="Varshney R.K."/>
            <person name="Ding H."/>
            <person name="Gao S."/>
            <person name="Zong X."/>
        </authorList>
    </citation>
    <scope>NUCLEOTIDE SEQUENCE [LARGE SCALE GENOMIC DNA]</scope>
    <source>
        <strain evidence="9 10">cv. Zhongwan 6</strain>
    </source>
</reference>
<feature type="region of interest" description="Disordered" evidence="6">
    <location>
        <begin position="471"/>
        <end position="627"/>
    </location>
</feature>
<evidence type="ECO:0000256" key="4">
    <source>
        <dbReference type="ARBA" id="ARBA00022927"/>
    </source>
</evidence>